<dbReference type="EMBL" id="LXQA011184510">
    <property type="protein sequence ID" value="MCI88122.1"/>
    <property type="molecule type" value="Genomic_DNA"/>
</dbReference>
<sequence>MNGEGARSSETVKVSSIVLGCETVK</sequence>
<accession>A0A392VL14</accession>
<dbReference type="AlphaFoldDB" id="A0A392VL14"/>
<reference evidence="1 2" key="1">
    <citation type="journal article" date="2018" name="Front. Plant Sci.">
        <title>Red Clover (Trifolium pratense) and Zigzag Clover (T. medium) - A Picture of Genomic Similarities and Differences.</title>
        <authorList>
            <person name="Dluhosova J."/>
            <person name="Istvanek J."/>
            <person name="Nedelnik J."/>
            <person name="Repkova J."/>
        </authorList>
    </citation>
    <scope>NUCLEOTIDE SEQUENCE [LARGE SCALE GENOMIC DNA]</scope>
    <source>
        <strain evidence="2">cv. 10/8</strain>
        <tissue evidence="1">Leaf</tissue>
    </source>
</reference>
<protein>
    <submittedName>
        <fullName evidence="1">Uncharacterized protein</fullName>
    </submittedName>
</protein>
<evidence type="ECO:0000313" key="2">
    <source>
        <dbReference type="Proteomes" id="UP000265520"/>
    </source>
</evidence>
<proteinExistence type="predicted"/>
<name>A0A392VL14_9FABA</name>
<evidence type="ECO:0000313" key="1">
    <source>
        <dbReference type="EMBL" id="MCI88122.1"/>
    </source>
</evidence>
<keyword evidence="2" id="KW-1185">Reference proteome</keyword>
<dbReference type="Proteomes" id="UP000265520">
    <property type="component" value="Unassembled WGS sequence"/>
</dbReference>
<comment type="caution">
    <text evidence="1">The sequence shown here is derived from an EMBL/GenBank/DDBJ whole genome shotgun (WGS) entry which is preliminary data.</text>
</comment>
<feature type="non-terminal residue" evidence="1">
    <location>
        <position position="25"/>
    </location>
</feature>
<organism evidence="1 2">
    <name type="scientific">Trifolium medium</name>
    <dbReference type="NCBI Taxonomy" id="97028"/>
    <lineage>
        <taxon>Eukaryota</taxon>
        <taxon>Viridiplantae</taxon>
        <taxon>Streptophyta</taxon>
        <taxon>Embryophyta</taxon>
        <taxon>Tracheophyta</taxon>
        <taxon>Spermatophyta</taxon>
        <taxon>Magnoliopsida</taxon>
        <taxon>eudicotyledons</taxon>
        <taxon>Gunneridae</taxon>
        <taxon>Pentapetalae</taxon>
        <taxon>rosids</taxon>
        <taxon>fabids</taxon>
        <taxon>Fabales</taxon>
        <taxon>Fabaceae</taxon>
        <taxon>Papilionoideae</taxon>
        <taxon>50 kb inversion clade</taxon>
        <taxon>NPAAA clade</taxon>
        <taxon>Hologalegina</taxon>
        <taxon>IRL clade</taxon>
        <taxon>Trifolieae</taxon>
        <taxon>Trifolium</taxon>
    </lineage>
</organism>